<dbReference type="KEGG" id="drm:Dred_0517"/>
<protein>
    <recommendedName>
        <fullName evidence="3">HD domain-containing protein</fullName>
    </recommendedName>
</protein>
<evidence type="ECO:0000313" key="2">
    <source>
        <dbReference type="Proteomes" id="UP000001556"/>
    </source>
</evidence>
<dbReference type="STRING" id="349161.Dred_0517"/>
<proteinExistence type="predicted"/>
<dbReference type="OrthoDB" id="89777at2"/>
<accession>A4J1V9</accession>
<dbReference type="AlphaFoldDB" id="A4J1V9"/>
<evidence type="ECO:0008006" key="3">
    <source>
        <dbReference type="Google" id="ProtNLM"/>
    </source>
</evidence>
<dbReference type="EMBL" id="CP000612">
    <property type="protein sequence ID" value="ABO49062.1"/>
    <property type="molecule type" value="Genomic_DNA"/>
</dbReference>
<sequence>MLIHDKILIENIINNIDILEFLHNDTKERLETINEKLAEQIKSNQKAQEEASFTGKNVVDMIVPVWGYMLQDSINFLKYSDYREFSHWRPRNRSNVRDMINEIAFGIEKLCKYFIQFTEFEAVLYGIDANYRDHVVHVFRVWLLGMLFLLEKKPTDCGADGITFNIRQLEIDSPVKVKGVSAYNDNEILSMWVIIALCHDLGYPLEKTEKINEAVEKMFNLLGKLSVQKFAVSFQQEHQHINKFLLEFISSKIVLRGNASEDKRYKQLLEILSNTEKFTQMTEDKFKEDEGLNLKCFGTSIQSKYYLKFSKSLENYSHGIISCSIILKSLFYFLESDFNIQDKNYFSFEDARQFLIRREILRAIASHTCPEIYHLRTNTLSFLLILCDEMQEWGRPRFGEMKTGFVNTGIEKIEIKSYSSEKIEFAIKYVGTGNFENFAIRQFTRWHEILRSAVDDSIRNFKVEITFDFNGEKYKFNHEMGGFVVTKGLELYNLDEILTPKSLKK</sequence>
<organism evidence="1 2">
    <name type="scientific">Desulforamulus reducens (strain ATCC BAA-1160 / DSM 100696 / MI-1)</name>
    <name type="common">Desulfotomaculum reducens</name>
    <dbReference type="NCBI Taxonomy" id="349161"/>
    <lineage>
        <taxon>Bacteria</taxon>
        <taxon>Bacillati</taxon>
        <taxon>Bacillota</taxon>
        <taxon>Clostridia</taxon>
        <taxon>Eubacteriales</taxon>
        <taxon>Peptococcaceae</taxon>
        <taxon>Desulforamulus</taxon>
    </lineage>
</organism>
<reference evidence="1 2" key="1">
    <citation type="submission" date="2007-03" db="EMBL/GenBank/DDBJ databases">
        <title>Complete sequence of Desulfotomaculum reducens MI-1.</title>
        <authorList>
            <consortium name="US DOE Joint Genome Institute"/>
            <person name="Copeland A."/>
            <person name="Lucas S."/>
            <person name="Lapidus A."/>
            <person name="Barry K."/>
            <person name="Detter J.C."/>
            <person name="Glavina del Rio T."/>
            <person name="Hammon N."/>
            <person name="Israni S."/>
            <person name="Dalin E."/>
            <person name="Tice H."/>
            <person name="Pitluck S."/>
            <person name="Sims D."/>
            <person name="Brettin T."/>
            <person name="Bruce D."/>
            <person name="Han C."/>
            <person name="Tapia R."/>
            <person name="Schmutz J."/>
            <person name="Larimer F."/>
            <person name="Land M."/>
            <person name="Hauser L."/>
            <person name="Kyrpides N."/>
            <person name="Kim E."/>
            <person name="Tebo B.M."/>
            <person name="Richardson P."/>
        </authorList>
    </citation>
    <scope>NUCLEOTIDE SEQUENCE [LARGE SCALE GENOMIC DNA]</scope>
    <source>
        <strain evidence="1 2">MI-1</strain>
    </source>
</reference>
<dbReference type="RefSeq" id="WP_011876899.1">
    <property type="nucleotide sequence ID" value="NC_009253.1"/>
</dbReference>
<name>A4J1V9_DESRM</name>
<dbReference type="eggNOG" id="ENOG503263H">
    <property type="taxonomic scope" value="Bacteria"/>
</dbReference>
<dbReference type="Proteomes" id="UP000001556">
    <property type="component" value="Chromosome"/>
</dbReference>
<keyword evidence="2" id="KW-1185">Reference proteome</keyword>
<dbReference type="HOGENOM" id="CLU_539397_0_0_9"/>
<evidence type="ECO:0000313" key="1">
    <source>
        <dbReference type="EMBL" id="ABO49062.1"/>
    </source>
</evidence>
<gene>
    <name evidence="1" type="ordered locus">Dred_0517</name>
</gene>